<proteinExistence type="predicted"/>
<feature type="region of interest" description="Disordered" evidence="1">
    <location>
        <begin position="106"/>
        <end position="162"/>
    </location>
</feature>
<dbReference type="SUPFAM" id="SSF51735">
    <property type="entry name" value="NAD(P)-binding Rossmann-fold domains"/>
    <property type="match status" value="1"/>
</dbReference>
<keyword evidence="3" id="KW-1185">Reference proteome</keyword>
<accession>A0ABY0GYM4</accession>
<dbReference type="Gene3D" id="3.40.50.720">
    <property type="entry name" value="NAD(P)-binding Rossmann-like Domain"/>
    <property type="match status" value="1"/>
</dbReference>
<evidence type="ECO:0000256" key="1">
    <source>
        <dbReference type="SAM" id="MobiDB-lite"/>
    </source>
</evidence>
<dbReference type="Proteomes" id="UP000294003">
    <property type="component" value="Unassembled WGS sequence"/>
</dbReference>
<comment type="caution">
    <text evidence="2">The sequence shown here is derived from an EMBL/GenBank/DDBJ whole genome shotgun (WGS) entry which is preliminary data.</text>
</comment>
<protein>
    <submittedName>
        <fullName evidence="2">Uncharacterized protein</fullName>
    </submittedName>
</protein>
<reference evidence="2 3" key="1">
    <citation type="submission" date="2018-06" db="EMBL/GenBank/DDBJ databases">
        <title>Complete Genomes of Monosporascus.</title>
        <authorList>
            <person name="Robinson A.J."/>
            <person name="Natvig D.O."/>
        </authorList>
    </citation>
    <scope>NUCLEOTIDE SEQUENCE [LARGE SCALE GENOMIC DNA]</scope>
    <source>
        <strain evidence="2 3">CBS 609.92</strain>
    </source>
</reference>
<evidence type="ECO:0000313" key="3">
    <source>
        <dbReference type="Proteomes" id="UP000294003"/>
    </source>
</evidence>
<name>A0ABY0GYM4_9PEZI</name>
<dbReference type="EMBL" id="QJNS01000287">
    <property type="protein sequence ID" value="RYO80505.1"/>
    <property type="molecule type" value="Genomic_DNA"/>
</dbReference>
<evidence type="ECO:0000313" key="2">
    <source>
        <dbReference type="EMBL" id="RYO80505.1"/>
    </source>
</evidence>
<feature type="compositionally biased region" description="Basic and acidic residues" evidence="1">
    <location>
        <begin position="129"/>
        <end position="143"/>
    </location>
</feature>
<gene>
    <name evidence="2" type="ORF">DL762_007595</name>
</gene>
<organism evidence="2 3">
    <name type="scientific">Monosporascus cannonballus</name>
    <dbReference type="NCBI Taxonomy" id="155416"/>
    <lineage>
        <taxon>Eukaryota</taxon>
        <taxon>Fungi</taxon>
        <taxon>Dikarya</taxon>
        <taxon>Ascomycota</taxon>
        <taxon>Pezizomycotina</taxon>
        <taxon>Sordariomycetes</taxon>
        <taxon>Xylariomycetidae</taxon>
        <taxon>Xylariales</taxon>
        <taxon>Xylariales incertae sedis</taxon>
        <taxon>Monosporascus</taxon>
    </lineage>
</organism>
<sequence>MVEHYITARLLRQKGYHRRADGAEYADHRERIGAAGYHVLDTSSVSDTQPFVKRIAFKHPELEYLVNKVGLQRQLQVQKQSAEDLPPKADQKIDINIRGPLHLASTNLRGQLKDTQVRPVDIAPPPAETDLHREREEPDDNKKAKNPNALSIPEFMDEASRD</sequence>
<dbReference type="InterPro" id="IPR036291">
    <property type="entry name" value="NAD(P)-bd_dom_sf"/>
</dbReference>